<keyword evidence="5 7" id="KW-0698">rRNA processing</keyword>
<dbReference type="PANTHER" id="PTHR13305:SF0">
    <property type="entry name" value="H_ACA RIBONUCLEOPROTEIN COMPLEX SUBUNIT 3"/>
    <property type="match status" value="1"/>
</dbReference>
<dbReference type="AlphaFoldDB" id="A0A7C4FG18"/>
<protein>
    <recommendedName>
        <fullName evidence="3 7">Ribosome biogenesis protein Nop10</fullName>
    </recommendedName>
</protein>
<comment type="similarity">
    <text evidence="2 7">Belongs to the NOP10 family.</text>
</comment>
<dbReference type="GO" id="GO:0001522">
    <property type="term" value="P:pseudouridine synthesis"/>
    <property type="evidence" value="ECO:0007669"/>
    <property type="project" value="InterPro"/>
</dbReference>
<comment type="caution">
    <text evidence="8">The sequence shown here is derived from an EMBL/GenBank/DDBJ whole genome shotgun (WGS) entry which is preliminary data.</text>
</comment>
<evidence type="ECO:0000256" key="2">
    <source>
        <dbReference type="ARBA" id="ARBA00009462"/>
    </source>
</evidence>
<evidence type="ECO:0000313" key="8">
    <source>
        <dbReference type="EMBL" id="HGI86829.1"/>
    </source>
</evidence>
<evidence type="ECO:0000256" key="5">
    <source>
        <dbReference type="ARBA" id="ARBA00022552"/>
    </source>
</evidence>
<dbReference type="InterPro" id="IPR023532">
    <property type="entry name" value="Nop10_arc-typ"/>
</dbReference>
<accession>A0A7C4FG18</accession>
<comment type="function">
    <text evidence="1 7">Involved in ribosome biogenesis; more specifically in 18S rRNA pseudouridylation and in cleavage of pre-rRNA.</text>
</comment>
<keyword evidence="6 7" id="KW-0687">Ribonucleoprotein</keyword>
<evidence type="ECO:0000256" key="6">
    <source>
        <dbReference type="ARBA" id="ARBA00023274"/>
    </source>
</evidence>
<gene>
    <name evidence="7" type="primary">nop10</name>
    <name evidence="8" type="ORF">ENV14_00285</name>
</gene>
<evidence type="ECO:0000256" key="7">
    <source>
        <dbReference type="HAMAP-Rule" id="MF_00803"/>
    </source>
</evidence>
<name>A0A7C4FG18_9CREN</name>
<dbReference type="GO" id="GO:0030515">
    <property type="term" value="F:snoRNA binding"/>
    <property type="evidence" value="ECO:0007669"/>
    <property type="project" value="InterPro"/>
</dbReference>
<organism evidence="8">
    <name type="scientific">Ignisphaera aggregans</name>
    <dbReference type="NCBI Taxonomy" id="334771"/>
    <lineage>
        <taxon>Archaea</taxon>
        <taxon>Thermoproteota</taxon>
        <taxon>Thermoprotei</taxon>
        <taxon>Desulfurococcales</taxon>
        <taxon>Desulfurococcaceae</taxon>
        <taxon>Ignisphaera</taxon>
    </lineage>
</organism>
<dbReference type="HAMAP" id="MF_00803">
    <property type="entry name" value="Nop10"/>
    <property type="match status" value="1"/>
</dbReference>
<dbReference type="NCBIfam" id="NF009623">
    <property type="entry name" value="PRK13130.1"/>
    <property type="match status" value="1"/>
</dbReference>
<dbReference type="PANTHER" id="PTHR13305">
    <property type="entry name" value="RIBOSOME BIOGENESIS PROTEIN NOP10"/>
    <property type="match status" value="1"/>
</dbReference>
<dbReference type="InterPro" id="IPR007264">
    <property type="entry name" value="H/ACA_rnp_Nop10"/>
</dbReference>
<dbReference type="InterPro" id="IPR036756">
    <property type="entry name" value="H/ACA_rnp_Nop10_sf"/>
</dbReference>
<evidence type="ECO:0000256" key="4">
    <source>
        <dbReference type="ARBA" id="ARBA00022517"/>
    </source>
</evidence>
<evidence type="ECO:0000256" key="1">
    <source>
        <dbReference type="ARBA" id="ARBA00002325"/>
    </source>
</evidence>
<dbReference type="Gene3D" id="2.20.28.40">
    <property type="entry name" value="H/ACA ribonucleoprotein complex, subunit Nop10"/>
    <property type="match status" value="1"/>
</dbReference>
<dbReference type="EMBL" id="DTFF01000002">
    <property type="protein sequence ID" value="HGI86829.1"/>
    <property type="molecule type" value="Genomic_DNA"/>
</dbReference>
<proteinExistence type="inferred from homology"/>
<reference evidence="8" key="1">
    <citation type="journal article" date="2020" name="mSystems">
        <title>Genome- and Community-Level Interaction Insights into Carbon Utilization and Element Cycling Functions of Hydrothermarchaeota in Hydrothermal Sediment.</title>
        <authorList>
            <person name="Zhou Z."/>
            <person name="Liu Y."/>
            <person name="Xu W."/>
            <person name="Pan J."/>
            <person name="Luo Z.H."/>
            <person name="Li M."/>
        </authorList>
    </citation>
    <scope>NUCLEOTIDE SEQUENCE [LARGE SCALE GENOMIC DNA]</scope>
    <source>
        <strain evidence="8">SpSt-732</strain>
    </source>
</reference>
<dbReference type="GO" id="GO:0006364">
    <property type="term" value="P:rRNA processing"/>
    <property type="evidence" value="ECO:0007669"/>
    <property type="project" value="UniProtKB-UniRule"/>
</dbReference>
<dbReference type="GO" id="GO:1990904">
    <property type="term" value="C:ribonucleoprotein complex"/>
    <property type="evidence" value="ECO:0007669"/>
    <property type="project" value="UniProtKB-KW"/>
</dbReference>
<dbReference type="SUPFAM" id="SSF144210">
    <property type="entry name" value="Nop10-like SnoRNP"/>
    <property type="match status" value="1"/>
</dbReference>
<keyword evidence="4 7" id="KW-0690">Ribosome biogenesis</keyword>
<evidence type="ECO:0000256" key="3">
    <source>
        <dbReference type="ARBA" id="ARBA00018821"/>
    </source>
</evidence>
<dbReference type="Pfam" id="PF04135">
    <property type="entry name" value="Nop10p"/>
    <property type="match status" value="1"/>
</dbReference>
<sequence>MRWRIRKCPYCKTYTLRDACPKCGTKTYVPHPHRFSPEDKYVEYRLWSKYPQLMMRVIQKEEKLHNYSQTTP</sequence>